<gene>
    <name evidence="5" type="ORF">METZ01_LOCUS222144</name>
</gene>
<accession>A0A382G230</accession>
<evidence type="ECO:0000256" key="1">
    <source>
        <dbReference type="ARBA" id="ARBA00004418"/>
    </source>
</evidence>
<dbReference type="SUPFAM" id="SSF53850">
    <property type="entry name" value="Periplasmic binding protein-like II"/>
    <property type="match status" value="1"/>
</dbReference>
<dbReference type="InterPro" id="IPR006059">
    <property type="entry name" value="SBP"/>
</dbReference>
<keyword evidence="3" id="KW-0732">Signal</keyword>
<sequence>VLKTKESAMKKEEIVEQLTTGKMSRRQFNKSLMALGATMVMMPMGSQNAQAGSVDHPTVFTWEGWEVPELHSAYVSKYGGSPNISIFADEEEAFAKMRAGFKVDLTQPCTYKVPIWYDAGIILPIDTNRLSNWSDIIPSLKNIPGTVINGKQYFIPTDWGQTSVLYRPDLAPEYVNNETWGILWDPKYRGRLSMADSLIDGVMVAAIYTGAKNPFNMTEAEMAKTRAALKEQLPLMRFYWGSSSEIEQALASGELVAATAWNDGYAKLKKEGINVKYMKPKEGAMTWVCGFCLMTDHDPAKLDRIYDYLDAYMSVESGVYEIVEYGYGHGNAKAFEQVSPEKLKELGFSTNAEEMLSSGIFQEPMANEPALQAMFEEVKAGL</sequence>
<feature type="non-terminal residue" evidence="5">
    <location>
        <position position="1"/>
    </location>
</feature>
<proteinExistence type="predicted"/>
<dbReference type="GO" id="GO:0015846">
    <property type="term" value="P:polyamine transport"/>
    <property type="evidence" value="ECO:0007669"/>
    <property type="project" value="InterPro"/>
</dbReference>
<dbReference type="PANTHER" id="PTHR30222:SF17">
    <property type="entry name" value="SPERMIDINE_PUTRESCINE-BINDING PERIPLASMIC PROTEIN"/>
    <property type="match status" value="1"/>
</dbReference>
<dbReference type="InterPro" id="IPR001188">
    <property type="entry name" value="Sperm_putr-bd"/>
</dbReference>
<organism evidence="5">
    <name type="scientific">marine metagenome</name>
    <dbReference type="NCBI Taxonomy" id="408172"/>
    <lineage>
        <taxon>unclassified sequences</taxon>
        <taxon>metagenomes</taxon>
        <taxon>ecological metagenomes</taxon>
    </lineage>
</organism>
<evidence type="ECO:0000256" key="2">
    <source>
        <dbReference type="ARBA" id="ARBA00022448"/>
    </source>
</evidence>
<dbReference type="Gene3D" id="3.40.190.10">
    <property type="entry name" value="Periplasmic binding protein-like II"/>
    <property type="match status" value="2"/>
</dbReference>
<dbReference type="AlphaFoldDB" id="A0A382G230"/>
<comment type="subcellular location">
    <subcellularLocation>
        <location evidence="1">Periplasm</location>
    </subcellularLocation>
</comment>
<evidence type="ECO:0000256" key="4">
    <source>
        <dbReference type="ARBA" id="ARBA00022764"/>
    </source>
</evidence>
<dbReference type="EMBL" id="UINC01053134">
    <property type="protein sequence ID" value="SVB69290.1"/>
    <property type="molecule type" value="Genomic_DNA"/>
</dbReference>
<name>A0A382G230_9ZZZZ</name>
<dbReference type="PANTHER" id="PTHR30222">
    <property type="entry name" value="SPERMIDINE/PUTRESCINE-BINDING PERIPLASMIC PROTEIN"/>
    <property type="match status" value="1"/>
</dbReference>
<dbReference type="PRINTS" id="PR00909">
    <property type="entry name" value="SPERMDNBNDNG"/>
</dbReference>
<dbReference type="GO" id="GO:0019808">
    <property type="term" value="F:polyamine binding"/>
    <property type="evidence" value="ECO:0007669"/>
    <property type="project" value="InterPro"/>
</dbReference>
<keyword evidence="2" id="KW-0813">Transport</keyword>
<reference evidence="5" key="1">
    <citation type="submission" date="2018-05" db="EMBL/GenBank/DDBJ databases">
        <authorList>
            <person name="Lanie J.A."/>
            <person name="Ng W.-L."/>
            <person name="Kazmierczak K.M."/>
            <person name="Andrzejewski T.M."/>
            <person name="Davidsen T.M."/>
            <person name="Wayne K.J."/>
            <person name="Tettelin H."/>
            <person name="Glass J.I."/>
            <person name="Rusch D."/>
            <person name="Podicherti R."/>
            <person name="Tsui H.-C.T."/>
            <person name="Winkler M.E."/>
        </authorList>
    </citation>
    <scope>NUCLEOTIDE SEQUENCE</scope>
</reference>
<evidence type="ECO:0000256" key="3">
    <source>
        <dbReference type="ARBA" id="ARBA00022729"/>
    </source>
</evidence>
<dbReference type="Pfam" id="PF13416">
    <property type="entry name" value="SBP_bac_8"/>
    <property type="match status" value="1"/>
</dbReference>
<evidence type="ECO:0000313" key="5">
    <source>
        <dbReference type="EMBL" id="SVB69290.1"/>
    </source>
</evidence>
<dbReference type="GO" id="GO:0042597">
    <property type="term" value="C:periplasmic space"/>
    <property type="evidence" value="ECO:0007669"/>
    <property type="project" value="UniProtKB-SubCell"/>
</dbReference>
<protein>
    <submittedName>
        <fullName evidence="5">Uncharacterized protein</fullName>
    </submittedName>
</protein>
<keyword evidence="4" id="KW-0574">Periplasm</keyword>